<dbReference type="Gene3D" id="3.40.50.720">
    <property type="entry name" value="NAD(P)-binding Rossmann-like Domain"/>
    <property type="match status" value="1"/>
</dbReference>
<dbReference type="PANTHER" id="PTHR31563:SF10">
    <property type="entry name" value="ION CHANNEL POLLUX-RELATED"/>
    <property type="match status" value="1"/>
</dbReference>
<keyword evidence="4" id="KW-1133">Transmembrane helix</keyword>
<dbReference type="Pfam" id="PF06241">
    <property type="entry name" value="Castor_Poll_mid"/>
    <property type="match status" value="1"/>
</dbReference>
<keyword evidence="3" id="KW-0812">Transmembrane</keyword>
<dbReference type="GO" id="GO:0006811">
    <property type="term" value="P:monoatomic ion transport"/>
    <property type="evidence" value="ECO:0007669"/>
    <property type="project" value="UniProtKB-KW"/>
</dbReference>
<evidence type="ECO:0000256" key="1">
    <source>
        <dbReference type="ARBA" id="ARBA00004127"/>
    </source>
</evidence>
<keyword evidence="5" id="KW-0406">Ion transport</keyword>
<dbReference type="PANTHER" id="PTHR31563">
    <property type="entry name" value="ION CHANNEL POLLUX-RELATED"/>
    <property type="match status" value="1"/>
</dbReference>
<keyword evidence="6" id="KW-0472">Membrane</keyword>
<gene>
    <name evidence="9" type="ORF">As57867_000301</name>
</gene>
<evidence type="ECO:0000256" key="6">
    <source>
        <dbReference type="ARBA" id="ARBA00023136"/>
    </source>
</evidence>
<evidence type="ECO:0000256" key="5">
    <source>
        <dbReference type="ARBA" id="ARBA00023065"/>
    </source>
</evidence>
<sequence length="598" mass="66813">DNNSLLKVVGGNILETVDAKSIIGRLVVMGSRSAQLTKVYNAVLGFDGSEFYLSEWPECVGLAFNDVAERFNDAIPIGIKTANGQILIKPRLERTIHAGDEIIVLAEDNDTYKAAAAPVVDVSGVTPTTKQPLPPPPQRILLCGWHRNIRDILILLDHLSAPETHIHLVNAEDENARVSQLQDEGLRLETLKNLEIKHFVANTAVRRHMEKFKVTSYECILVMSDRANDVHPLASDSHVIATVMMLRAIEMSQRSHKSLHEISTRRDSAQKLQTGRKIHCVAEVLDPSTERTIHENAIIGAAADYVMSNDLVRRVSRMLAMVSENRSVNTILDQLLGDNGATFDVLPATRYCEMNEHMSFWALAKRARLMYQEIICGFVDEHKAIVLNPPQKQDVVNWSAYGIVVIRETMRKSRLNGHQTRRLMVRVLKAFRSASNVSRHMPSWSHHAGGDAPSSMDLNIDAIPVHDDSGGSDDDDDAFTQSTAMTKEGAGSLRHVVTSDALLDERVRARVTRQLEHSEFNASAHRPLSPAHRHKSHPHITLLAPLEPTFVTEMVTPPPFLSWQETLQEDLDDLRVLLRHLNTVTAPVDTLPNDQAWR</sequence>
<proteinExistence type="predicted"/>
<keyword evidence="2" id="KW-0813">Transport</keyword>
<evidence type="ECO:0000256" key="4">
    <source>
        <dbReference type="ARBA" id="ARBA00022989"/>
    </source>
</evidence>
<dbReference type="EMBL" id="VJMH01000014">
    <property type="protein sequence ID" value="KAF0720424.1"/>
    <property type="molecule type" value="Genomic_DNA"/>
</dbReference>
<evidence type="ECO:0000256" key="3">
    <source>
        <dbReference type="ARBA" id="ARBA00022692"/>
    </source>
</evidence>
<evidence type="ECO:0000256" key="2">
    <source>
        <dbReference type="ARBA" id="ARBA00022448"/>
    </source>
</evidence>
<comment type="subcellular location">
    <subcellularLocation>
        <location evidence="1">Endomembrane system</location>
        <topology evidence="1">Multi-pass membrane protein</topology>
    </subcellularLocation>
</comment>
<dbReference type="GO" id="GO:0012505">
    <property type="term" value="C:endomembrane system"/>
    <property type="evidence" value="ECO:0007669"/>
    <property type="project" value="UniProtKB-SubCell"/>
</dbReference>
<feature type="non-terminal residue" evidence="9">
    <location>
        <position position="1"/>
    </location>
</feature>
<dbReference type="AlphaFoldDB" id="A0A6A4ZXX5"/>
<comment type="caution">
    <text evidence="9">The sequence shown here is derived from an EMBL/GenBank/DDBJ whole genome shotgun (WGS) entry which is preliminary data.</text>
</comment>
<dbReference type="InterPro" id="IPR010420">
    <property type="entry name" value="CASTOR/POLLUX/SYM8_dom"/>
</dbReference>
<feature type="domain" description="CASTOR/POLLUX/SYM8 ion channel conserved" evidence="8">
    <location>
        <begin position="21"/>
        <end position="115"/>
    </location>
</feature>
<evidence type="ECO:0000313" key="9">
    <source>
        <dbReference type="EMBL" id="KAF0720424.1"/>
    </source>
</evidence>
<dbReference type="OrthoDB" id="414047at2759"/>
<accession>A0A6A4ZXX5</accession>
<evidence type="ECO:0000256" key="7">
    <source>
        <dbReference type="SAM" id="MobiDB-lite"/>
    </source>
</evidence>
<protein>
    <recommendedName>
        <fullName evidence="8">CASTOR/POLLUX/SYM8 ion channel conserved domain-containing protein</fullName>
    </recommendedName>
</protein>
<organism evidence="9">
    <name type="scientific">Aphanomyces stellatus</name>
    <dbReference type="NCBI Taxonomy" id="120398"/>
    <lineage>
        <taxon>Eukaryota</taxon>
        <taxon>Sar</taxon>
        <taxon>Stramenopiles</taxon>
        <taxon>Oomycota</taxon>
        <taxon>Saprolegniomycetes</taxon>
        <taxon>Saprolegniales</taxon>
        <taxon>Verrucalvaceae</taxon>
        <taxon>Aphanomyces</taxon>
    </lineage>
</organism>
<feature type="region of interest" description="Disordered" evidence="7">
    <location>
        <begin position="440"/>
        <end position="476"/>
    </location>
</feature>
<reference evidence="9" key="1">
    <citation type="submission" date="2019-06" db="EMBL/GenBank/DDBJ databases">
        <title>Genomics analysis of Aphanomyces spp. identifies a new class of oomycete effector associated with host adaptation.</title>
        <authorList>
            <person name="Gaulin E."/>
        </authorList>
    </citation>
    <scope>NUCLEOTIDE SEQUENCE</scope>
    <source>
        <strain evidence="9">CBS 578.67</strain>
    </source>
</reference>
<dbReference type="InterPro" id="IPR044849">
    <property type="entry name" value="CASTOR/POLLUX/SYM8-like"/>
</dbReference>
<evidence type="ECO:0000259" key="8">
    <source>
        <dbReference type="Pfam" id="PF06241"/>
    </source>
</evidence>
<name>A0A6A4ZXX5_9STRA</name>